<sequence>MKYLIKQPLLFAGLLLLASCSDSSKKDEAVKQSEPVAAKQKGQFVFYKDIAIRPGINFEVVSWGKGVDSVGGYLILMSDSLKSNYKSFSNERSGIITDAWNMDLDNDGNPEIYIELLSKKNVLDLNVFEYSDGNFNKITFPALSDRAKKTYAGNDKFVIKNGDLFRTFPIVNSKDTTEKDGTLKTLQYRLSGNSFSISEIESE</sequence>
<proteinExistence type="predicted"/>
<evidence type="ECO:0000313" key="1">
    <source>
        <dbReference type="EMBL" id="MEJ2901296.1"/>
    </source>
</evidence>
<keyword evidence="2" id="KW-1185">Reference proteome</keyword>
<dbReference type="PROSITE" id="PS51257">
    <property type="entry name" value="PROKAR_LIPOPROTEIN"/>
    <property type="match status" value="1"/>
</dbReference>
<dbReference type="RefSeq" id="WP_288880528.1">
    <property type="nucleotide sequence ID" value="NZ_CBFGNQ010000052.1"/>
</dbReference>
<name>A0ABU8NGB9_9SPHI</name>
<organism evidence="1 2">
    <name type="scientific">Pedobacter panaciterrae</name>
    <dbReference type="NCBI Taxonomy" id="363849"/>
    <lineage>
        <taxon>Bacteria</taxon>
        <taxon>Pseudomonadati</taxon>
        <taxon>Bacteroidota</taxon>
        <taxon>Sphingobacteriia</taxon>
        <taxon>Sphingobacteriales</taxon>
        <taxon>Sphingobacteriaceae</taxon>
        <taxon>Pedobacter</taxon>
    </lineage>
</organism>
<comment type="caution">
    <text evidence="1">The sequence shown here is derived from an EMBL/GenBank/DDBJ whole genome shotgun (WGS) entry which is preliminary data.</text>
</comment>
<dbReference type="EMBL" id="JBBEUB010000001">
    <property type="protein sequence ID" value="MEJ2901296.1"/>
    <property type="molecule type" value="Genomic_DNA"/>
</dbReference>
<dbReference type="Proteomes" id="UP001378956">
    <property type="component" value="Unassembled WGS sequence"/>
</dbReference>
<reference evidence="1 2" key="1">
    <citation type="submission" date="2024-03" db="EMBL/GenBank/DDBJ databases">
        <title>Sequence of Lycoming College Course Isolates.</title>
        <authorList>
            <person name="Plotts O."/>
            <person name="Newman J."/>
        </authorList>
    </citation>
    <scope>NUCLEOTIDE SEQUENCE [LARGE SCALE GENOMIC DNA]</scope>
    <source>
        <strain evidence="1 2">CJB-3</strain>
    </source>
</reference>
<protein>
    <recommendedName>
        <fullName evidence="3">FG-GAP repeat protein</fullName>
    </recommendedName>
</protein>
<accession>A0ABU8NGB9</accession>
<evidence type="ECO:0008006" key="3">
    <source>
        <dbReference type="Google" id="ProtNLM"/>
    </source>
</evidence>
<gene>
    <name evidence="1" type="ORF">WAE58_02595</name>
</gene>
<evidence type="ECO:0000313" key="2">
    <source>
        <dbReference type="Proteomes" id="UP001378956"/>
    </source>
</evidence>